<dbReference type="InterPro" id="IPR045050">
    <property type="entry name" value="Synaptotagmin_plant"/>
</dbReference>
<evidence type="ECO:0000256" key="2">
    <source>
        <dbReference type="ARBA" id="ARBA00006996"/>
    </source>
</evidence>
<protein>
    <submittedName>
        <fullName evidence="14">Synaptotagmin, Ca2+-dependent lipid-binding protein, putative</fullName>
    </submittedName>
</protein>
<gene>
    <name evidence="14" type="primary">Syt1</name>
    <name evidence="14" type="ORF">OSTLU_119597</name>
</gene>
<dbReference type="GO" id="GO:0046872">
    <property type="term" value="F:metal ion binding"/>
    <property type="evidence" value="ECO:0007669"/>
    <property type="project" value="UniProtKB-KW"/>
</dbReference>
<evidence type="ECO:0000256" key="5">
    <source>
        <dbReference type="ARBA" id="ARBA00022723"/>
    </source>
</evidence>
<dbReference type="eggNOG" id="KOG1012">
    <property type="taxonomic scope" value="Eukaryota"/>
</dbReference>
<evidence type="ECO:0000256" key="9">
    <source>
        <dbReference type="ARBA" id="ARBA00023055"/>
    </source>
</evidence>
<proteinExistence type="inferred from homology"/>
<keyword evidence="6" id="KW-0677">Repeat</keyword>
<evidence type="ECO:0000259" key="13">
    <source>
        <dbReference type="PROSITE" id="PS51847"/>
    </source>
</evidence>
<dbReference type="RefSeq" id="XP_001416198.1">
    <property type="nucleotide sequence ID" value="XM_001416161.1"/>
</dbReference>
<dbReference type="Pfam" id="PF17047">
    <property type="entry name" value="SMP_LBD"/>
    <property type="match status" value="1"/>
</dbReference>
<dbReference type="HOGENOM" id="CLU_509377_0_0_1"/>
<name>A4RSS1_OSTLU</name>
<dbReference type="AlphaFoldDB" id="A4RSS1"/>
<dbReference type="OrthoDB" id="67700at2759"/>
<keyword evidence="9" id="KW-0445">Lipid transport</keyword>
<keyword evidence="5" id="KW-0479">Metal-binding</keyword>
<keyword evidence="15" id="KW-1185">Reference proteome</keyword>
<keyword evidence="11 12" id="KW-0472">Membrane</keyword>
<dbReference type="CDD" id="cd21677">
    <property type="entry name" value="SMP_SYT"/>
    <property type="match status" value="1"/>
</dbReference>
<comment type="subcellular location">
    <subcellularLocation>
        <location evidence="1">Membrane</location>
        <topology evidence="1">Single-pass membrane protein</topology>
    </subcellularLocation>
</comment>
<reference evidence="14 15" key="1">
    <citation type="journal article" date="2007" name="Proc. Natl. Acad. Sci. U.S.A.">
        <title>The tiny eukaryote Ostreococcus provides genomic insights into the paradox of plankton speciation.</title>
        <authorList>
            <person name="Palenik B."/>
            <person name="Grimwood J."/>
            <person name="Aerts A."/>
            <person name="Rouze P."/>
            <person name="Salamov A."/>
            <person name="Putnam N."/>
            <person name="Dupont C."/>
            <person name="Jorgensen R."/>
            <person name="Derelle E."/>
            <person name="Rombauts S."/>
            <person name="Zhou K."/>
            <person name="Otillar R."/>
            <person name="Merchant S.S."/>
            <person name="Podell S."/>
            <person name="Gaasterland T."/>
            <person name="Napoli C."/>
            <person name="Gendler K."/>
            <person name="Manuell A."/>
            <person name="Tai V."/>
            <person name="Vallon O."/>
            <person name="Piganeau G."/>
            <person name="Jancek S."/>
            <person name="Heijde M."/>
            <person name="Jabbari K."/>
            <person name="Bowler C."/>
            <person name="Lohr M."/>
            <person name="Robbens S."/>
            <person name="Werner G."/>
            <person name="Dubchak I."/>
            <person name="Pazour G.J."/>
            <person name="Ren Q."/>
            <person name="Paulsen I."/>
            <person name="Delwiche C."/>
            <person name="Schmutz J."/>
            <person name="Rokhsar D."/>
            <person name="Van de Peer Y."/>
            <person name="Moreau H."/>
            <person name="Grigoriev I.V."/>
        </authorList>
    </citation>
    <scope>NUCLEOTIDE SEQUENCE [LARGE SCALE GENOMIC DNA]</scope>
    <source>
        <strain evidence="14 15">CCE9901</strain>
    </source>
</reference>
<dbReference type="GO" id="GO:0006869">
    <property type="term" value="P:lipid transport"/>
    <property type="evidence" value="ECO:0007669"/>
    <property type="project" value="UniProtKB-KW"/>
</dbReference>
<dbReference type="OMA" id="PRCITVP"/>
<feature type="transmembrane region" description="Helical" evidence="12">
    <location>
        <begin position="124"/>
        <end position="142"/>
    </location>
</feature>
<keyword evidence="3" id="KW-0813">Transport</keyword>
<dbReference type="GO" id="GO:0005783">
    <property type="term" value="C:endoplasmic reticulum"/>
    <property type="evidence" value="ECO:0007669"/>
    <property type="project" value="TreeGrafter"/>
</dbReference>
<dbReference type="GO" id="GO:0008289">
    <property type="term" value="F:lipid binding"/>
    <property type="evidence" value="ECO:0007669"/>
    <property type="project" value="UniProtKB-KW"/>
</dbReference>
<evidence type="ECO:0000256" key="11">
    <source>
        <dbReference type="ARBA" id="ARBA00023136"/>
    </source>
</evidence>
<dbReference type="KEGG" id="olu:OSTLU_119597"/>
<evidence type="ECO:0000256" key="1">
    <source>
        <dbReference type="ARBA" id="ARBA00004167"/>
    </source>
</evidence>
<dbReference type="GO" id="GO:0016020">
    <property type="term" value="C:membrane"/>
    <property type="evidence" value="ECO:0007669"/>
    <property type="project" value="UniProtKB-SubCell"/>
</dbReference>
<dbReference type="PROSITE" id="PS51847">
    <property type="entry name" value="SMP"/>
    <property type="match status" value="1"/>
</dbReference>
<dbReference type="Proteomes" id="UP000001568">
    <property type="component" value="Chromosome 2"/>
</dbReference>
<dbReference type="EMBL" id="CP000582">
    <property type="protein sequence ID" value="ABO94491.1"/>
    <property type="molecule type" value="Genomic_DNA"/>
</dbReference>
<keyword evidence="7" id="KW-0106">Calcium</keyword>
<evidence type="ECO:0000313" key="15">
    <source>
        <dbReference type="Proteomes" id="UP000001568"/>
    </source>
</evidence>
<evidence type="ECO:0000256" key="12">
    <source>
        <dbReference type="SAM" id="Phobius"/>
    </source>
</evidence>
<dbReference type="Gramene" id="ABO94491">
    <property type="protein sequence ID" value="ABO94491"/>
    <property type="gene ID" value="OSTLU_119597"/>
</dbReference>
<accession>A4RSS1</accession>
<dbReference type="PANTHER" id="PTHR10774">
    <property type="entry name" value="EXTENDED SYNAPTOTAGMIN-RELATED"/>
    <property type="match status" value="1"/>
</dbReference>
<keyword evidence="4 12" id="KW-0812">Transmembrane</keyword>
<evidence type="ECO:0000256" key="6">
    <source>
        <dbReference type="ARBA" id="ARBA00022737"/>
    </source>
</evidence>
<keyword evidence="8 12" id="KW-1133">Transmembrane helix</keyword>
<evidence type="ECO:0000313" key="14">
    <source>
        <dbReference type="EMBL" id="ABO94491.1"/>
    </source>
</evidence>
<dbReference type="GeneID" id="5000191"/>
<organism evidence="14 15">
    <name type="scientific">Ostreococcus lucimarinus (strain CCE9901)</name>
    <dbReference type="NCBI Taxonomy" id="436017"/>
    <lineage>
        <taxon>Eukaryota</taxon>
        <taxon>Viridiplantae</taxon>
        <taxon>Chlorophyta</taxon>
        <taxon>Mamiellophyceae</taxon>
        <taxon>Mamiellales</taxon>
        <taxon>Bathycoccaceae</taxon>
        <taxon>Ostreococcus</taxon>
    </lineage>
</organism>
<feature type="transmembrane region" description="Helical" evidence="12">
    <location>
        <begin position="299"/>
        <end position="318"/>
    </location>
</feature>
<feature type="domain" description="SMP-LTD" evidence="13">
    <location>
        <begin position="184"/>
        <end position="368"/>
    </location>
</feature>
<evidence type="ECO:0000256" key="8">
    <source>
        <dbReference type="ARBA" id="ARBA00022989"/>
    </source>
</evidence>
<evidence type="ECO:0000256" key="10">
    <source>
        <dbReference type="ARBA" id="ARBA00023121"/>
    </source>
</evidence>
<evidence type="ECO:0000256" key="7">
    <source>
        <dbReference type="ARBA" id="ARBA00022837"/>
    </source>
</evidence>
<keyword evidence="10" id="KW-0446">Lipid-binding</keyword>
<evidence type="ECO:0000256" key="3">
    <source>
        <dbReference type="ARBA" id="ARBA00022448"/>
    </source>
</evidence>
<sequence length="578" mass="64135">MTCYTKINAAVPIKGKTRTRTRSRLIGTWSHCSMHSLHIGLCMACSRATCQKSALPSSDASFTRLKLLSTRKEYNARRSITCSSLNIDFANSLLPFSSPDMFLGVLDSASVYETVLLTVEFKTLALGFVAGIMTTSFIVYLTQRGRRRKSKTLTRQALAELSALEELETLDLLGDIPAWLTFSDVERSGWLNKVVKAAWPYLDAATSSVIVKALDPILRNTRPSFLTSLQFERFSFGSVPAIIEGVKVYESSEEGALEIDLKVFWAGDPDVVLKIRAAQDALAVPVSLTEFECTFTLRLIFAPLIGIFPCFGALTISLTENPDVNFDLRVVGGDITLLPGLAQPLQTYIQALIASFLVWPRCITVPIPGTGYSLPDMERANAGLLHVEVHSHDETLASEAEIAIQLRWPGALSTDMSQEVRVHALPGGRFLNSREITLPVEDMTRQILSVRWYSSPKDQGEARQLTGETSLLLDDIVSQIDFESSGELKDWGPVTIAVELESTNSENASRDAVKRKSSMYGRMIKVSRGPEDNNVDRWLHVRARIVQLTVRYQSIDSMRAPLSSSQGFRLRENEQNED</sequence>
<dbReference type="InterPro" id="IPR039010">
    <property type="entry name" value="Synaptotagmin_SMP"/>
</dbReference>
<comment type="similarity">
    <text evidence="2">Belongs to the synaptotagmin family.</text>
</comment>
<dbReference type="InterPro" id="IPR031468">
    <property type="entry name" value="SMP_LBD"/>
</dbReference>
<evidence type="ECO:0000256" key="4">
    <source>
        <dbReference type="ARBA" id="ARBA00022692"/>
    </source>
</evidence>
<dbReference type="PANTHER" id="PTHR10774:SF190">
    <property type="entry name" value="C2 CALCIUM_LIPID-BINDING ENDONUCLEASE_EXONUCLEASE_PHOSPHATASE-RELATED"/>
    <property type="match status" value="1"/>
</dbReference>